<accession>A0AAD8EPY6</accession>
<organism evidence="1 2">
    <name type="scientific">Diploptera punctata</name>
    <name type="common">Pacific beetle cockroach</name>
    <dbReference type="NCBI Taxonomy" id="6984"/>
    <lineage>
        <taxon>Eukaryota</taxon>
        <taxon>Metazoa</taxon>
        <taxon>Ecdysozoa</taxon>
        <taxon>Arthropoda</taxon>
        <taxon>Hexapoda</taxon>
        <taxon>Insecta</taxon>
        <taxon>Pterygota</taxon>
        <taxon>Neoptera</taxon>
        <taxon>Polyneoptera</taxon>
        <taxon>Dictyoptera</taxon>
        <taxon>Blattodea</taxon>
        <taxon>Blaberoidea</taxon>
        <taxon>Blaberidae</taxon>
        <taxon>Diplopterinae</taxon>
        <taxon>Diploptera</taxon>
    </lineage>
</organism>
<name>A0AAD8EPY6_DIPPU</name>
<reference evidence="1" key="1">
    <citation type="journal article" date="2023" name="IScience">
        <title>Live-bearing cockroach genome reveals convergent evolutionary mechanisms linked to viviparity in insects and beyond.</title>
        <authorList>
            <person name="Fouks B."/>
            <person name="Harrison M.C."/>
            <person name="Mikhailova A.A."/>
            <person name="Marchal E."/>
            <person name="English S."/>
            <person name="Carruthers M."/>
            <person name="Jennings E.C."/>
            <person name="Chiamaka E.L."/>
            <person name="Frigard R.A."/>
            <person name="Pippel M."/>
            <person name="Attardo G.M."/>
            <person name="Benoit J.B."/>
            <person name="Bornberg-Bauer E."/>
            <person name="Tobe S.S."/>
        </authorList>
    </citation>
    <scope>NUCLEOTIDE SEQUENCE</scope>
    <source>
        <strain evidence="1">Stay&amp;Tobe</strain>
    </source>
</reference>
<dbReference type="EMBL" id="JASPKZ010000955">
    <property type="protein sequence ID" value="KAJ9598855.1"/>
    <property type="molecule type" value="Genomic_DNA"/>
</dbReference>
<reference evidence="1" key="2">
    <citation type="submission" date="2023-05" db="EMBL/GenBank/DDBJ databases">
        <authorList>
            <person name="Fouks B."/>
        </authorList>
    </citation>
    <scope>NUCLEOTIDE SEQUENCE</scope>
    <source>
        <strain evidence="1">Stay&amp;Tobe</strain>
        <tissue evidence="1">Testes</tissue>
    </source>
</reference>
<proteinExistence type="predicted"/>
<dbReference type="AlphaFoldDB" id="A0AAD8EPY6"/>
<dbReference type="Proteomes" id="UP001233999">
    <property type="component" value="Unassembled WGS sequence"/>
</dbReference>
<sequence>IFSALETEEFHSLCSFPTYSHADLRPLLRLDFSSLLPLIELHSSYAGGHRIPLRAPSDVDDNYSREMYNFVTCKILENNTGIALKSRILQAEPSCVEKKNT</sequence>
<keyword evidence="2" id="KW-1185">Reference proteome</keyword>
<feature type="non-terminal residue" evidence="1">
    <location>
        <position position="101"/>
    </location>
</feature>
<evidence type="ECO:0000313" key="2">
    <source>
        <dbReference type="Proteomes" id="UP001233999"/>
    </source>
</evidence>
<evidence type="ECO:0000313" key="1">
    <source>
        <dbReference type="EMBL" id="KAJ9598855.1"/>
    </source>
</evidence>
<feature type="non-terminal residue" evidence="1">
    <location>
        <position position="1"/>
    </location>
</feature>
<gene>
    <name evidence="1" type="ORF">L9F63_026609</name>
</gene>
<comment type="caution">
    <text evidence="1">The sequence shown here is derived from an EMBL/GenBank/DDBJ whole genome shotgun (WGS) entry which is preliminary data.</text>
</comment>
<protein>
    <submittedName>
        <fullName evidence="1">Uncharacterized protein</fullName>
    </submittedName>
</protein>